<reference evidence="2" key="1">
    <citation type="journal article" date="2021" name="Proc. Natl. Acad. Sci. U.S.A.">
        <title>A Catalog of Tens of Thousands of Viruses from Human Metagenomes Reveals Hidden Associations with Chronic Diseases.</title>
        <authorList>
            <person name="Tisza M.J."/>
            <person name="Buck C.B."/>
        </authorList>
    </citation>
    <scope>NUCLEOTIDE SEQUENCE</scope>
    <source>
        <strain evidence="2">Ct3es5</strain>
    </source>
</reference>
<evidence type="ECO:0000313" key="2">
    <source>
        <dbReference type="EMBL" id="DAE10303.1"/>
    </source>
</evidence>
<name>A0A8S5PT58_9CAUD</name>
<proteinExistence type="predicted"/>
<evidence type="ECO:0000256" key="1">
    <source>
        <dbReference type="SAM" id="MobiDB-lite"/>
    </source>
</evidence>
<dbReference type="EMBL" id="BK015507">
    <property type="protein sequence ID" value="DAE10303.1"/>
    <property type="molecule type" value="Genomic_DNA"/>
</dbReference>
<organism evidence="2">
    <name type="scientific">Siphoviridae sp. ct3es5</name>
    <dbReference type="NCBI Taxonomy" id="2825322"/>
    <lineage>
        <taxon>Viruses</taxon>
        <taxon>Duplodnaviria</taxon>
        <taxon>Heunggongvirae</taxon>
        <taxon>Uroviricota</taxon>
        <taxon>Caudoviricetes</taxon>
    </lineage>
</organism>
<dbReference type="InterPro" id="IPR021145">
    <property type="entry name" value="Portal_protein_SPP1_Gp6-like"/>
</dbReference>
<protein>
    <submittedName>
        <fullName evidence="2">PORTAL PROTEIN</fullName>
    </submittedName>
</protein>
<dbReference type="Pfam" id="PF05133">
    <property type="entry name" value="SPP1_portal"/>
    <property type="match status" value="1"/>
</dbReference>
<sequence length="498" mass="57163">MPMLIETEMARINRLIVMGGYAGMTELQFFAAEIKEWKESKKRKEQITGDAYYEGDHDILRRQRTIIGEDGKLQVVTNLPNNRLVDNQFALMVDQKTNYLVGKPLTVTCKNKTYADLLTKVFDKRFNRLLKYVCEDALKGGIGWLFPYYGDDGKLAFKHFPAHEILPFWADDDHTILDCAIRLYPQEVYNGYTKEIVERVEIFKPDGIWRYIYSDPAGLVPDTLLGDHENYFSAESEDETVELNWERIPLIPFKYNKQEIPLIRRVKTLQDGINTMLSDFENNMQEDARNTILILKNYDGENLGEFRRNLATYGAVKVRDDGGVETLTVEINSENFNAILKLFKDKLIENARGYNAKDDRMGNNPNQMNIQSMYSDIDLDANGMETEFQAAFDDLIWFINQDFANTGRGDYDGEEVTIVFNRDMLINESEAIENCSKSVGILSNETIVAQHPWTTDVDMELERLQKEKEEAMAQAQEYAGAFGNSQNNNPDGDEGGDE</sequence>
<accession>A0A8S5PT58</accession>
<feature type="region of interest" description="Disordered" evidence="1">
    <location>
        <begin position="470"/>
        <end position="498"/>
    </location>
</feature>